<evidence type="ECO:0000256" key="1">
    <source>
        <dbReference type="SAM" id="Phobius"/>
    </source>
</evidence>
<evidence type="ECO:0000256" key="2">
    <source>
        <dbReference type="SAM" id="SignalP"/>
    </source>
</evidence>
<evidence type="ECO:0008006" key="5">
    <source>
        <dbReference type="Google" id="ProtNLM"/>
    </source>
</evidence>
<dbReference type="InterPro" id="IPR012507">
    <property type="entry name" value="YibE_F"/>
</dbReference>
<sequence length="360" mass="39085">MKITTILFTLFLFLFPLNIYAQETEETFKGVVEEVFNVPCSDVLDDGYTCFEYLIRIDETDESVRTSIPILSEDGKSKFNIGDRVYTTYMTDGFDYESWAITGFVREGAILIMVVIFALAAIIIGKRQGFGSLLSLAFTVMILYGWAIPRILDGGDVLLIGVVTVSITLVMIMYVSHGFNRKSSIAVLSTLIGVVIVALLAKLFISMVRVDGSGSEEAFLLLSQTGGSIDLAAVFFISILIGAVGVLDDVVMSQVSSIQELHLANPTLSSRKLFSQAMNIGKDHLSSMVNTLFIAYAGSSFALVILLTYNSGGIGNILRTDAIAEEIVRTLAASTGILLIVPITSFIASYLIPRGKLNTK</sequence>
<dbReference type="AlphaFoldDB" id="A0A2N2F459"/>
<feature type="chain" id="PRO_5014975149" description="YibE/F family protein" evidence="2">
    <location>
        <begin position="22"/>
        <end position="360"/>
    </location>
</feature>
<protein>
    <recommendedName>
        <fullName evidence="5">YibE/F family protein</fullName>
    </recommendedName>
</protein>
<feature type="transmembrane region" description="Helical" evidence="1">
    <location>
        <begin position="187"/>
        <end position="208"/>
    </location>
</feature>
<dbReference type="PANTHER" id="PTHR41771">
    <property type="entry name" value="MEMBRANE PROTEIN-RELATED"/>
    <property type="match status" value="1"/>
</dbReference>
<feature type="transmembrane region" description="Helical" evidence="1">
    <location>
        <begin position="228"/>
        <end position="247"/>
    </location>
</feature>
<feature type="signal peptide" evidence="2">
    <location>
        <begin position="1"/>
        <end position="21"/>
    </location>
</feature>
<dbReference type="Pfam" id="PF07907">
    <property type="entry name" value="YibE_F"/>
    <property type="match status" value="1"/>
</dbReference>
<keyword evidence="1" id="KW-0812">Transmembrane</keyword>
<dbReference type="Proteomes" id="UP000233417">
    <property type="component" value="Unassembled WGS sequence"/>
</dbReference>
<accession>A0A2N2F459</accession>
<keyword evidence="1" id="KW-1133">Transmembrane helix</keyword>
<feature type="transmembrane region" description="Helical" evidence="1">
    <location>
        <begin position="130"/>
        <end position="151"/>
    </location>
</feature>
<organism evidence="3 4">
    <name type="scientific">Candidatus Dojkabacteria bacterium HGW-Dojkabacteria-1</name>
    <dbReference type="NCBI Taxonomy" id="2013761"/>
    <lineage>
        <taxon>Bacteria</taxon>
        <taxon>Candidatus Dojkabacteria</taxon>
    </lineage>
</organism>
<keyword evidence="2" id="KW-0732">Signal</keyword>
<evidence type="ECO:0000313" key="3">
    <source>
        <dbReference type="EMBL" id="PKN02936.1"/>
    </source>
</evidence>
<feature type="transmembrane region" description="Helical" evidence="1">
    <location>
        <begin position="288"/>
        <end position="307"/>
    </location>
</feature>
<comment type="caution">
    <text evidence="3">The sequence shown here is derived from an EMBL/GenBank/DDBJ whole genome shotgun (WGS) entry which is preliminary data.</text>
</comment>
<gene>
    <name evidence="3" type="ORF">CVU76_02835</name>
</gene>
<keyword evidence="1" id="KW-0472">Membrane</keyword>
<feature type="transmembrane region" description="Helical" evidence="1">
    <location>
        <begin position="327"/>
        <end position="352"/>
    </location>
</feature>
<feature type="transmembrane region" description="Helical" evidence="1">
    <location>
        <begin position="157"/>
        <end position="175"/>
    </location>
</feature>
<name>A0A2N2F459_9BACT</name>
<proteinExistence type="predicted"/>
<evidence type="ECO:0000313" key="4">
    <source>
        <dbReference type="Proteomes" id="UP000233417"/>
    </source>
</evidence>
<reference evidence="3 4" key="1">
    <citation type="journal article" date="2017" name="ISME J.">
        <title>Potential for microbial H2 and metal transformations associated with novel bacteria and archaea in deep terrestrial subsurface sediments.</title>
        <authorList>
            <person name="Hernsdorf A.W."/>
            <person name="Amano Y."/>
            <person name="Miyakawa K."/>
            <person name="Ise K."/>
            <person name="Suzuki Y."/>
            <person name="Anantharaman K."/>
            <person name="Probst A."/>
            <person name="Burstein D."/>
            <person name="Thomas B.C."/>
            <person name="Banfield J.F."/>
        </authorList>
    </citation>
    <scope>NUCLEOTIDE SEQUENCE [LARGE SCALE GENOMIC DNA]</scope>
    <source>
        <strain evidence="3">HGW-Dojkabacteria-1</strain>
    </source>
</reference>
<dbReference type="EMBL" id="PHAO01000001">
    <property type="protein sequence ID" value="PKN02936.1"/>
    <property type="molecule type" value="Genomic_DNA"/>
</dbReference>
<dbReference type="PANTHER" id="PTHR41771:SF1">
    <property type="entry name" value="MEMBRANE PROTEIN"/>
    <property type="match status" value="1"/>
</dbReference>
<feature type="transmembrane region" description="Helical" evidence="1">
    <location>
        <begin position="99"/>
        <end position="123"/>
    </location>
</feature>